<dbReference type="Pfam" id="PF13385">
    <property type="entry name" value="Laminin_G_3"/>
    <property type="match status" value="1"/>
</dbReference>
<keyword evidence="7" id="KW-1185">Reference proteome</keyword>
<evidence type="ECO:0000256" key="4">
    <source>
        <dbReference type="ARBA" id="ARBA00023295"/>
    </source>
</evidence>
<dbReference type="SMART" id="SM00560">
    <property type="entry name" value="LamGL"/>
    <property type="match status" value="1"/>
</dbReference>
<dbReference type="PANTHER" id="PTHR47635">
    <property type="entry name" value="CUB DOMAIN-CONTAINING PROTEIN"/>
    <property type="match status" value="1"/>
</dbReference>
<evidence type="ECO:0000259" key="5">
    <source>
        <dbReference type="SMART" id="SM00560"/>
    </source>
</evidence>
<evidence type="ECO:0000256" key="1">
    <source>
        <dbReference type="ARBA" id="ARBA00022729"/>
    </source>
</evidence>
<dbReference type="InterPro" id="IPR013320">
    <property type="entry name" value="ConA-like_dom_sf"/>
</dbReference>
<sequence>MGHDSVGHEVAAAMQEHFDIGRRTVVKSLGMLGLGGLGLGTSVAGTASAYDSALESYYKLDGTSATDSSGNGNDGTVNGASPGSAGISSDCFSFDGTGDTISVPHVLSGSASGSYSVWVNADSLTEDKAILGDWPNADLSMWYDIGDDHWGFAARFDGTIQKVTGGSPTTGSWVHLAVTYDGSTLELFVDGTSVDSTSVSGTLASDSDIQIGSDNGDHNYWDGRIDEVRTYSRGLSAADVSELYSNPGSADLDGNDTVTDIEFANQGVAFDPSAQSYSPADEFIFPSIIETSKIDNPLGKYHLYCAPHGTSETKDGETVGVALYYSDTLGDGSWTEYSGNPIIDPSDFGGVSHISSPHAIYADEYDKVLLYAHGDNDKTRWWYCSGDDGATFDYGGVAVDTSMYAGSSETSYARVYNYSIPNRSNSYTMFFMSNQGGTRHIRLATSDDGKNWSVDPDEVISPQPEHDGNVSGPFFFEYAGSYYLAFHASDGNQWVAEVGENIDMENHLGMFNQSTSGDPDNGRCSSPFLVTDESGQPWMYYESDDRLDAAIAVEKLTDSDDAANLSLFDLS</sequence>
<feature type="domain" description="LamG-like jellyroll fold" evidence="5">
    <location>
        <begin position="111"/>
        <end position="238"/>
    </location>
</feature>
<keyword evidence="4" id="KW-0326">Glycosidase</keyword>
<evidence type="ECO:0000256" key="2">
    <source>
        <dbReference type="ARBA" id="ARBA00022801"/>
    </source>
</evidence>
<dbReference type="InterPro" id="IPR023296">
    <property type="entry name" value="Glyco_hydro_beta-prop_sf"/>
</dbReference>
<evidence type="ECO:0000313" key="6">
    <source>
        <dbReference type="EMBL" id="MFC7203322.1"/>
    </source>
</evidence>
<organism evidence="6 7">
    <name type="scientific">Haloferax namakaokahaiae</name>
    <dbReference type="NCBI Taxonomy" id="1748331"/>
    <lineage>
        <taxon>Archaea</taxon>
        <taxon>Methanobacteriati</taxon>
        <taxon>Methanobacteriota</taxon>
        <taxon>Stenosarchaea group</taxon>
        <taxon>Halobacteria</taxon>
        <taxon>Halobacteriales</taxon>
        <taxon>Haloferacaceae</taxon>
        <taxon>Haloferax</taxon>
    </lineage>
</organism>
<dbReference type="RefSeq" id="WP_390222661.1">
    <property type="nucleotide sequence ID" value="NZ_JBHTAA010000002.1"/>
</dbReference>
<accession>A0ABD5ZEB8</accession>
<comment type="caution">
    <text evidence="6">The sequence shown here is derived from an EMBL/GenBank/DDBJ whole genome shotgun (WGS) entry which is preliminary data.</text>
</comment>
<dbReference type="AlphaFoldDB" id="A0ABD5ZEB8"/>
<evidence type="ECO:0000256" key="3">
    <source>
        <dbReference type="ARBA" id="ARBA00023157"/>
    </source>
</evidence>
<dbReference type="PANTHER" id="PTHR47635:SF2">
    <property type="entry name" value="LAMG-LIKE JELLYROLL FOLD DOMAIN-CONTAINING PROTEIN"/>
    <property type="match status" value="1"/>
</dbReference>
<keyword evidence="3" id="KW-1015">Disulfide bond</keyword>
<protein>
    <submittedName>
        <fullName evidence="6">LamG-like jellyroll fold domain-containing protein</fullName>
    </submittedName>
</protein>
<name>A0ABD5ZEB8_9EURY</name>
<dbReference type="Gene3D" id="2.60.120.200">
    <property type="match status" value="1"/>
</dbReference>
<keyword evidence="1" id="KW-0732">Signal</keyword>
<dbReference type="Gene3D" id="2.115.10.20">
    <property type="entry name" value="Glycosyl hydrolase domain, family 43"/>
    <property type="match status" value="2"/>
</dbReference>
<dbReference type="EMBL" id="JBHTAA010000002">
    <property type="protein sequence ID" value="MFC7203322.1"/>
    <property type="molecule type" value="Genomic_DNA"/>
</dbReference>
<reference evidence="6 7" key="1">
    <citation type="journal article" date="2019" name="Int. J. Syst. Evol. Microbiol.">
        <title>The Global Catalogue of Microorganisms (GCM) 10K type strain sequencing project: providing services to taxonomists for standard genome sequencing and annotation.</title>
        <authorList>
            <consortium name="The Broad Institute Genomics Platform"/>
            <consortium name="The Broad Institute Genome Sequencing Center for Infectious Disease"/>
            <person name="Wu L."/>
            <person name="Ma J."/>
        </authorList>
    </citation>
    <scope>NUCLEOTIDE SEQUENCE [LARGE SCALE GENOMIC DNA]</scope>
    <source>
        <strain evidence="6 7">DSM 29988</strain>
    </source>
</reference>
<dbReference type="SUPFAM" id="SSF49899">
    <property type="entry name" value="Concanavalin A-like lectins/glucanases"/>
    <property type="match status" value="1"/>
</dbReference>
<gene>
    <name evidence="6" type="ORF">ACFQJC_07325</name>
</gene>
<keyword evidence="2" id="KW-0378">Hydrolase</keyword>
<proteinExistence type="predicted"/>
<dbReference type="InterPro" id="IPR006558">
    <property type="entry name" value="LamG-like"/>
</dbReference>
<dbReference type="Proteomes" id="UP001596481">
    <property type="component" value="Unassembled WGS sequence"/>
</dbReference>
<dbReference type="SUPFAM" id="SSF75005">
    <property type="entry name" value="Arabinanase/levansucrase/invertase"/>
    <property type="match status" value="2"/>
</dbReference>
<evidence type="ECO:0000313" key="7">
    <source>
        <dbReference type="Proteomes" id="UP001596481"/>
    </source>
</evidence>
<dbReference type="GO" id="GO:0016798">
    <property type="term" value="F:hydrolase activity, acting on glycosyl bonds"/>
    <property type="evidence" value="ECO:0007669"/>
    <property type="project" value="UniProtKB-KW"/>
</dbReference>